<gene>
    <name evidence="1" type="ORF">SAMN05660690_4278</name>
</gene>
<name>A0A1G6UKV9_9ACTN</name>
<dbReference type="STRING" id="1190417.SAMN05660690_4278"/>
<accession>A0A1G6UKV9</accession>
<protein>
    <submittedName>
        <fullName evidence="1">Polyketide cyclase / dehydrase and lipid transport</fullName>
    </submittedName>
</protein>
<dbReference type="SUPFAM" id="SSF55961">
    <property type="entry name" value="Bet v1-like"/>
    <property type="match status" value="1"/>
</dbReference>
<dbReference type="InterPro" id="IPR023393">
    <property type="entry name" value="START-like_dom_sf"/>
</dbReference>
<dbReference type="EMBL" id="FMZF01000007">
    <property type="protein sequence ID" value="SDD41992.1"/>
    <property type="molecule type" value="Genomic_DNA"/>
</dbReference>
<dbReference type="OrthoDB" id="3290460at2"/>
<reference evidence="2" key="1">
    <citation type="submission" date="2016-10" db="EMBL/GenBank/DDBJ databases">
        <authorList>
            <person name="Varghese N."/>
            <person name="Submissions S."/>
        </authorList>
    </citation>
    <scope>NUCLEOTIDE SEQUENCE [LARGE SCALE GENOMIC DNA]</scope>
    <source>
        <strain evidence="2">DSM 45421</strain>
    </source>
</reference>
<dbReference type="RefSeq" id="WP_091368590.1">
    <property type="nucleotide sequence ID" value="NZ_FMZF01000007.1"/>
</dbReference>
<dbReference type="Proteomes" id="UP000199416">
    <property type="component" value="Unassembled WGS sequence"/>
</dbReference>
<sequence>MRVHFDLDTRATPAQVREAFTDVGDRRLEVWSRTLDPGRYEVREQGEGWAVVREGSAGVPFWVLLRYEWPDPDRVTWTLLDSDHCDRGTGEVRITPRDDGGSHVDVTWHHSGGRGLRGRAVLLAQGLIAPVALPRVYRAALDRVAG</sequence>
<proteinExistence type="predicted"/>
<dbReference type="Gene3D" id="3.30.530.20">
    <property type="match status" value="1"/>
</dbReference>
<dbReference type="AlphaFoldDB" id="A0A1G6UKV9"/>
<organism evidence="1 2">
    <name type="scientific">Geodermatophilus telluris</name>
    <dbReference type="NCBI Taxonomy" id="1190417"/>
    <lineage>
        <taxon>Bacteria</taxon>
        <taxon>Bacillati</taxon>
        <taxon>Actinomycetota</taxon>
        <taxon>Actinomycetes</taxon>
        <taxon>Geodermatophilales</taxon>
        <taxon>Geodermatophilaceae</taxon>
        <taxon>Geodermatophilus</taxon>
    </lineage>
</organism>
<evidence type="ECO:0000313" key="2">
    <source>
        <dbReference type="Proteomes" id="UP000199416"/>
    </source>
</evidence>
<evidence type="ECO:0000313" key="1">
    <source>
        <dbReference type="EMBL" id="SDD41992.1"/>
    </source>
</evidence>
<keyword evidence="2" id="KW-1185">Reference proteome</keyword>